<dbReference type="AlphaFoldDB" id="A0A8T3D4F5"/>
<protein>
    <submittedName>
        <fullName evidence="2">Uncharacterized protein</fullName>
    </submittedName>
</protein>
<feature type="region of interest" description="Disordered" evidence="1">
    <location>
        <begin position="770"/>
        <end position="815"/>
    </location>
</feature>
<dbReference type="Proteomes" id="UP000829720">
    <property type="component" value="Unassembled WGS sequence"/>
</dbReference>
<dbReference type="InterPro" id="IPR027902">
    <property type="entry name" value="DUF4487"/>
</dbReference>
<dbReference type="EMBL" id="JAERUA010000013">
    <property type="protein sequence ID" value="KAI1891471.1"/>
    <property type="molecule type" value="Genomic_DNA"/>
</dbReference>
<dbReference type="OrthoDB" id="6088000at2759"/>
<keyword evidence="3" id="KW-1185">Reference proteome</keyword>
<comment type="caution">
    <text evidence="2">The sequence shown here is derived from an EMBL/GenBank/DDBJ whole genome shotgun (WGS) entry which is preliminary data.</text>
</comment>
<dbReference type="SUPFAM" id="SSF48371">
    <property type="entry name" value="ARM repeat"/>
    <property type="match status" value="1"/>
</dbReference>
<proteinExistence type="predicted"/>
<dbReference type="PANTHER" id="PTHR16071:SF2">
    <property type="entry name" value="FIGNL1-INTERACTING REGULATOR OF RECOMBINATION AND MITOSIS"/>
    <property type="match status" value="1"/>
</dbReference>
<gene>
    <name evidence="2" type="ORF">AGOR_G00144160</name>
</gene>
<reference evidence="2" key="1">
    <citation type="submission" date="2021-01" db="EMBL/GenBank/DDBJ databases">
        <authorList>
            <person name="Zahm M."/>
            <person name="Roques C."/>
            <person name="Cabau C."/>
            <person name="Klopp C."/>
            <person name="Donnadieu C."/>
            <person name="Jouanno E."/>
            <person name="Lampietro C."/>
            <person name="Louis A."/>
            <person name="Herpin A."/>
            <person name="Echchiki A."/>
            <person name="Berthelot C."/>
            <person name="Parey E."/>
            <person name="Roest-Crollius H."/>
            <person name="Braasch I."/>
            <person name="Postlethwait J."/>
            <person name="Bobe J."/>
            <person name="Montfort J."/>
            <person name="Bouchez O."/>
            <person name="Begum T."/>
            <person name="Mejri S."/>
            <person name="Adams A."/>
            <person name="Chen W.-J."/>
            <person name="Guiguen Y."/>
        </authorList>
    </citation>
    <scope>NUCLEOTIDE SEQUENCE</scope>
    <source>
        <tissue evidence="2">Blood</tissue>
    </source>
</reference>
<sequence>MDEHTRILKIITEMFIPHLNVAELESECFSKVLPKVGKMFTDLMGEISSQAGGLSSQNSEVRAFLRNSLQIMVQILEALSCCIRHVCSFEEAPALETIRSLPSCILKVLKDTFQHCKDSEAVYSGRLSLVTDLLQALFKEAYSLQKGLMELLDRMAIGSSASEEDVCDILAVIHSLLEICTIISNLDIALHANTWKFIVRQSVKYQALLEDQLRHGDIVSCLCDDLLASFHTCLELAEQMKQSMPQENAQSPEYKLFQKTTKMCRFFANTLVHYIKEFGAFLAKSCGCFHQLYLKILSKLPPSLWSPLISSTHCIEMKSGVLVALDALITQLIPFRPFAEVVLSEKQLSSPELLFPHCLLLVNIMGKLPSQPEEVLHLWCEGTCFPEDTPKLSVFKALFLSFRECHTERAVPVLVPGVMINGQAQRGVTLHQHICVRLSSFIAALPAPYFPQLEHSLLEALLQPDTQTALLATDVWCFMARYGTAELCLHHVVLAAHLIKSCPGECYQLTHLAGLLKRLMFLMTPQHQMEMVEKLSPRLTENLPVWQHILLRALCQDVRKQVEMDIVNSASAMVTGWLEKGYKLGELETVNVALSSSLAVIRSEAVESECLTTILRIVTNLWSRISIHQVQAYPSVQRTLRLLLSISAILVQSVDSCTVCQALTCLSTLLSQKCPDDVMLAALDFLAALGKLFVPLKIQNQVLPKLCSLFRSLLAQESWILHQHALEAFSCFAEVTNHEEVISQSLSSEETKSKVVNFLSKTVRAEEAEKERTERLKSEKSVFDKHNDRLEKDDLESPNDLQPCSKRSRQETSEEEEYEKYLNITENTLQTLCALAEQTPPPQWVTAKLLDLQALITKINTAMPQKT</sequence>
<evidence type="ECO:0000313" key="3">
    <source>
        <dbReference type="Proteomes" id="UP000829720"/>
    </source>
</evidence>
<feature type="compositionally biased region" description="Basic and acidic residues" evidence="1">
    <location>
        <begin position="770"/>
        <end position="792"/>
    </location>
</feature>
<evidence type="ECO:0000256" key="1">
    <source>
        <dbReference type="SAM" id="MobiDB-lite"/>
    </source>
</evidence>
<accession>A0A8T3D4F5</accession>
<organism evidence="2 3">
    <name type="scientific">Albula goreensis</name>
    <dbReference type="NCBI Taxonomy" id="1534307"/>
    <lineage>
        <taxon>Eukaryota</taxon>
        <taxon>Metazoa</taxon>
        <taxon>Chordata</taxon>
        <taxon>Craniata</taxon>
        <taxon>Vertebrata</taxon>
        <taxon>Euteleostomi</taxon>
        <taxon>Actinopterygii</taxon>
        <taxon>Neopterygii</taxon>
        <taxon>Teleostei</taxon>
        <taxon>Albuliformes</taxon>
        <taxon>Albulidae</taxon>
        <taxon>Albula</taxon>
    </lineage>
</organism>
<dbReference type="InterPro" id="IPR016024">
    <property type="entry name" value="ARM-type_fold"/>
</dbReference>
<dbReference type="Pfam" id="PF14868">
    <property type="entry name" value="DUF4487"/>
    <property type="match status" value="1"/>
</dbReference>
<evidence type="ECO:0000313" key="2">
    <source>
        <dbReference type="EMBL" id="KAI1891471.1"/>
    </source>
</evidence>
<dbReference type="PANTHER" id="PTHR16071">
    <property type="entry name" value="CHROMOSOME 1 OPEN READING FRAME 112"/>
    <property type="match status" value="1"/>
</dbReference>
<name>A0A8T3D4F5_9TELE</name>